<feature type="domain" description="Gliding motility protein SprA N-terminal" evidence="1">
    <location>
        <begin position="11"/>
        <end position="122"/>
    </location>
</feature>
<dbReference type="Proteomes" id="UP000319829">
    <property type="component" value="Unassembled WGS sequence"/>
</dbReference>
<evidence type="ECO:0000259" key="1">
    <source>
        <dbReference type="Pfam" id="PF14349"/>
    </source>
</evidence>
<reference evidence="2 3" key="1">
    <citation type="journal article" date="2019" name="Nat. Microbiol.">
        <title>Mediterranean grassland soil C-N compound turnover is dependent on rainfall and depth, and is mediated by genomically divergent microorganisms.</title>
        <authorList>
            <person name="Diamond S."/>
            <person name="Andeer P.F."/>
            <person name="Li Z."/>
            <person name="Crits-Christoph A."/>
            <person name="Burstein D."/>
            <person name="Anantharaman K."/>
            <person name="Lane K.R."/>
            <person name="Thomas B.C."/>
            <person name="Pan C."/>
            <person name="Northen T.R."/>
            <person name="Banfield J.F."/>
        </authorList>
    </citation>
    <scope>NUCLEOTIDE SEQUENCE [LARGE SCALE GENOMIC DNA]</scope>
    <source>
        <strain evidence="2">WS_4</strain>
    </source>
</reference>
<comment type="caution">
    <text evidence="2">The sequence shown here is derived from an EMBL/GenBank/DDBJ whole genome shotgun (WGS) entry which is preliminary data.</text>
</comment>
<accession>A0A538SRJ6</accession>
<name>A0A538SRJ6_UNCEI</name>
<organism evidence="2 3">
    <name type="scientific">Eiseniibacteriota bacterium</name>
    <dbReference type="NCBI Taxonomy" id="2212470"/>
    <lineage>
        <taxon>Bacteria</taxon>
        <taxon>Candidatus Eiseniibacteriota</taxon>
    </lineage>
</organism>
<evidence type="ECO:0000313" key="2">
    <source>
        <dbReference type="EMBL" id="TMQ53977.1"/>
    </source>
</evidence>
<sequence length="123" mass="13415">MRVKIDSLTAADTGARYTVVGRPTFTRVNRITFGLTVFGASTRSPGEVWIDELRLDGVRKEVGKTGNFAVQANFADVLAINGSYQKQDQDFFRVGSGVNQGTGLNHSAYSLSSTLQLDRMLPL</sequence>
<protein>
    <recommendedName>
        <fullName evidence="1">Gliding motility protein SprA N-terminal domain-containing protein</fullName>
    </recommendedName>
</protein>
<gene>
    <name evidence="2" type="ORF">E6K74_07570</name>
</gene>
<dbReference type="Pfam" id="PF14349">
    <property type="entry name" value="SprA_N"/>
    <property type="match status" value="1"/>
</dbReference>
<dbReference type="AlphaFoldDB" id="A0A538SRJ6"/>
<dbReference type="EMBL" id="VBOU01000078">
    <property type="protein sequence ID" value="TMQ53977.1"/>
    <property type="molecule type" value="Genomic_DNA"/>
</dbReference>
<proteinExistence type="predicted"/>
<feature type="non-terminal residue" evidence="2">
    <location>
        <position position="123"/>
    </location>
</feature>
<dbReference type="InterPro" id="IPR025684">
    <property type="entry name" value="SprA_N_dom"/>
</dbReference>
<evidence type="ECO:0000313" key="3">
    <source>
        <dbReference type="Proteomes" id="UP000319829"/>
    </source>
</evidence>